<dbReference type="Proteomes" id="UP000822688">
    <property type="component" value="Chromosome 2"/>
</dbReference>
<evidence type="ECO:0000313" key="1">
    <source>
        <dbReference type="EMBL" id="KAG0586794.1"/>
    </source>
</evidence>
<organism evidence="1 2">
    <name type="scientific">Ceratodon purpureus</name>
    <name type="common">Fire moss</name>
    <name type="synonym">Dicranum purpureum</name>
    <dbReference type="NCBI Taxonomy" id="3225"/>
    <lineage>
        <taxon>Eukaryota</taxon>
        <taxon>Viridiplantae</taxon>
        <taxon>Streptophyta</taxon>
        <taxon>Embryophyta</taxon>
        <taxon>Bryophyta</taxon>
        <taxon>Bryophytina</taxon>
        <taxon>Bryopsida</taxon>
        <taxon>Dicranidae</taxon>
        <taxon>Pseudoditrichales</taxon>
        <taxon>Ditrichaceae</taxon>
        <taxon>Ceratodon</taxon>
    </lineage>
</organism>
<evidence type="ECO:0000313" key="2">
    <source>
        <dbReference type="Proteomes" id="UP000822688"/>
    </source>
</evidence>
<comment type="caution">
    <text evidence="1">The sequence shown here is derived from an EMBL/GenBank/DDBJ whole genome shotgun (WGS) entry which is preliminary data.</text>
</comment>
<reference evidence="1" key="1">
    <citation type="submission" date="2020-06" db="EMBL/GenBank/DDBJ databases">
        <title>WGS assembly of Ceratodon purpureus strain R40.</title>
        <authorList>
            <person name="Carey S.B."/>
            <person name="Jenkins J."/>
            <person name="Shu S."/>
            <person name="Lovell J.T."/>
            <person name="Sreedasyam A."/>
            <person name="Maumus F."/>
            <person name="Tiley G.P."/>
            <person name="Fernandez-Pozo N."/>
            <person name="Barry K."/>
            <person name="Chen C."/>
            <person name="Wang M."/>
            <person name="Lipzen A."/>
            <person name="Daum C."/>
            <person name="Saski C.A."/>
            <person name="Payton A.C."/>
            <person name="Mcbreen J.C."/>
            <person name="Conrad R.E."/>
            <person name="Kollar L.M."/>
            <person name="Olsson S."/>
            <person name="Huttunen S."/>
            <person name="Landis J.B."/>
            <person name="Wickett N.J."/>
            <person name="Johnson M.G."/>
            <person name="Rensing S.A."/>
            <person name="Grimwood J."/>
            <person name="Schmutz J."/>
            <person name="Mcdaniel S.F."/>
        </authorList>
    </citation>
    <scope>NUCLEOTIDE SEQUENCE</scope>
    <source>
        <strain evidence="1">R40</strain>
    </source>
</reference>
<dbReference type="EMBL" id="CM026422">
    <property type="protein sequence ID" value="KAG0586794.1"/>
    <property type="molecule type" value="Genomic_DNA"/>
</dbReference>
<gene>
    <name evidence="1" type="ORF">KC19_2G117800</name>
</gene>
<keyword evidence="2" id="KW-1185">Reference proteome</keyword>
<sequence length="105" mass="10730">MTISLLFAGTAASFTVSSSPSGAFSSDISLFFTSVCTLFERAATPLPAPNASTSKVPKLLFDDCCFGSAAPPMAALTERGLLIGSSEFVNGCYNSAAPVKAAPVR</sequence>
<protein>
    <submittedName>
        <fullName evidence="1">Uncharacterized protein</fullName>
    </submittedName>
</protein>
<proteinExistence type="predicted"/>
<accession>A0A8T0ISV1</accession>
<dbReference type="AlphaFoldDB" id="A0A8T0ISV1"/>
<name>A0A8T0ISV1_CERPU</name>